<evidence type="ECO:0000313" key="8">
    <source>
        <dbReference type="Proteomes" id="UP000289340"/>
    </source>
</evidence>
<dbReference type="InterPro" id="IPR010851">
    <property type="entry name" value="DEFL"/>
</dbReference>
<evidence type="ECO:0000256" key="1">
    <source>
        <dbReference type="ARBA" id="ARBA00006722"/>
    </source>
</evidence>
<dbReference type="EMBL" id="QZWG01000008">
    <property type="protein sequence ID" value="RZB98359.1"/>
    <property type="molecule type" value="Genomic_DNA"/>
</dbReference>
<feature type="chain" id="PRO_5019533920" description="Defensin-like protein" evidence="6">
    <location>
        <begin position="18"/>
        <end position="74"/>
    </location>
</feature>
<dbReference type="Proteomes" id="UP000289340">
    <property type="component" value="Chromosome 8"/>
</dbReference>
<dbReference type="AlphaFoldDB" id="A0A445JIT8"/>
<keyword evidence="8" id="KW-1185">Reference proteome</keyword>
<dbReference type="GO" id="GO:0050832">
    <property type="term" value="P:defense response to fungus"/>
    <property type="evidence" value="ECO:0007669"/>
    <property type="project" value="UniProtKB-KW"/>
</dbReference>
<evidence type="ECO:0000256" key="5">
    <source>
        <dbReference type="ARBA" id="ARBA00023157"/>
    </source>
</evidence>
<sequence length="74" mass="8274">MKVITFILIVLVVLSIGIENEGPLKVIEARICEDTLYQLQCNDFKCNTACRKKYGKLASGMCNVVDDCTCHFPC</sequence>
<gene>
    <name evidence="7" type="ORF">D0Y65_021351</name>
</gene>
<organism evidence="7 8">
    <name type="scientific">Glycine soja</name>
    <name type="common">Wild soybean</name>
    <dbReference type="NCBI Taxonomy" id="3848"/>
    <lineage>
        <taxon>Eukaryota</taxon>
        <taxon>Viridiplantae</taxon>
        <taxon>Streptophyta</taxon>
        <taxon>Embryophyta</taxon>
        <taxon>Tracheophyta</taxon>
        <taxon>Spermatophyta</taxon>
        <taxon>Magnoliopsida</taxon>
        <taxon>eudicotyledons</taxon>
        <taxon>Gunneridae</taxon>
        <taxon>Pentapetalae</taxon>
        <taxon>rosids</taxon>
        <taxon>fabids</taxon>
        <taxon>Fabales</taxon>
        <taxon>Fabaceae</taxon>
        <taxon>Papilionoideae</taxon>
        <taxon>50 kb inversion clade</taxon>
        <taxon>NPAAA clade</taxon>
        <taxon>indigoferoid/millettioid clade</taxon>
        <taxon>Phaseoleae</taxon>
        <taxon>Glycine</taxon>
        <taxon>Glycine subgen. Soja</taxon>
    </lineage>
</organism>
<dbReference type="GO" id="GO:0031640">
    <property type="term" value="P:killing of cells of another organism"/>
    <property type="evidence" value="ECO:0007669"/>
    <property type="project" value="UniProtKB-KW"/>
</dbReference>
<comment type="similarity">
    <text evidence="1">Belongs to the DEFL family.</text>
</comment>
<evidence type="ECO:0008006" key="9">
    <source>
        <dbReference type="Google" id="ProtNLM"/>
    </source>
</evidence>
<comment type="caution">
    <text evidence="7">The sequence shown here is derived from an EMBL/GenBank/DDBJ whole genome shotgun (WGS) entry which is preliminary data.</text>
</comment>
<evidence type="ECO:0000256" key="2">
    <source>
        <dbReference type="ARBA" id="ARBA00022529"/>
    </source>
</evidence>
<proteinExistence type="inferred from homology"/>
<feature type="signal peptide" evidence="6">
    <location>
        <begin position="1"/>
        <end position="17"/>
    </location>
</feature>
<keyword evidence="5" id="KW-1015">Disulfide bond</keyword>
<protein>
    <recommendedName>
        <fullName evidence="9">Defensin-like protein</fullName>
    </recommendedName>
</protein>
<keyword evidence="3" id="KW-0295">Fungicide</keyword>
<accession>A0A445JIT8</accession>
<evidence type="ECO:0000256" key="4">
    <source>
        <dbReference type="ARBA" id="ARBA00022821"/>
    </source>
</evidence>
<evidence type="ECO:0000256" key="6">
    <source>
        <dbReference type="SAM" id="SignalP"/>
    </source>
</evidence>
<dbReference type="SMR" id="A0A445JIT8"/>
<evidence type="ECO:0000313" key="7">
    <source>
        <dbReference type="EMBL" id="RZB98359.1"/>
    </source>
</evidence>
<dbReference type="Pfam" id="PF07333">
    <property type="entry name" value="SLR1-BP"/>
    <property type="match status" value="1"/>
</dbReference>
<reference evidence="7 8" key="1">
    <citation type="submission" date="2018-09" db="EMBL/GenBank/DDBJ databases">
        <title>A high-quality reference genome of wild soybean provides a powerful tool to mine soybean genomes.</title>
        <authorList>
            <person name="Xie M."/>
            <person name="Chung C.Y.L."/>
            <person name="Li M.-W."/>
            <person name="Wong F.-L."/>
            <person name="Chan T.-F."/>
            <person name="Lam H.-M."/>
        </authorList>
    </citation>
    <scope>NUCLEOTIDE SEQUENCE [LARGE SCALE GENOMIC DNA]</scope>
    <source>
        <strain evidence="8">cv. W05</strain>
        <tissue evidence="7">Hypocotyl of etiolated seedlings</tissue>
    </source>
</reference>
<keyword evidence="6" id="KW-0732">Signal</keyword>
<keyword evidence="4" id="KW-0611">Plant defense</keyword>
<keyword evidence="2" id="KW-0929">Antimicrobial</keyword>
<name>A0A445JIT8_GLYSO</name>
<evidence type="ECO:0000256" key="3">
    <source>
        <dbReference type="ARBA" id="ARBA00022577"/>
    </source>
</evidence>